<dbReference type="AlphaFoldDB" id="A0A9D1D390"/>
<dbReference type="Pfam" id="PF00437">
    <property type="entry name" value="T2SSE"/>
    <property type="match status" value="1"/>
</dbReference>
<protein>
    <submittedName>
        <fullName evidence="3">CpaF family protein</fullName>
    </submittedName>
</protein>
<reference evidence="3" key="2">
    <citation type="journal article" date="2021" name="PeerJ">
        <title>Extensive microbial diversity within the chicken gut microbiome revealed by metagenomics and culture.</title>
        <authorList>
            <person name="Gilroy R."/>
            <person name="Ravi A."/>
            <person name="Getino M."/>
            <person name="Pursley I."/>
            <person name="Horton D.L."/>
            <person name="Alikhan N.F."/>
            <person name="Baker D."/>
            <person name="Gharbi K."/>
            <person name="Hall N."/>
            <person name="Watson M."/>
            <person name="Adriaenssens E.M."/>
            <person name="Foster-Nyarko E."/>
            <person name="Jarju S."/>
            <person name="Secka A."/>
            <person name="Antonio M."/>
            <person name="Oren A."/>
            <person name="Chaudhuri R.R."/>
            <person name="La Ragione R."/>
            <person name="Hildebrand F."/>
            <person name="Pallen M.J."/>
        </authorList>
    </citation>
    <scope>NUCLEOTIDE SEQUENCE</scope>
    <source>
        <strain evidence="3">ChiGjej1B1-2707</strain>
    </source>
</reference>
<dbReference type="InterPro" id="IPR001482">
    <property type="entry name" value="T2SS/T4SS_dom"/>
</dbReference>
<evidence type="ECO:0000313" key="4">
    <source>
        <dbReference type="Proteomes" id="UP000824261"/>
    </source>
</evidence>
<evidence type="ECO:0000256" key="1">
    <source>
        <dbReference type="ARBA" id="ARBA00006611"/>
    </source>
</evidence>
<dbReference type="EMBL" id="DVGB01000026">
    <property type="protein sequence ID" value="HIR01051.1"/>
    <property type="molecule type" value="Genomic_DNA"/>
</dbReference>
<evidence type="ECO:0000313" key="3">
    <source>
        <dbReference type="EMBL" id="HIR01051.1"/>
    </source>
</evidence>
<dbReference type="GO" id="GO:0016887">
    <property type="term" value="F:ATP hydrolysis activity"/>
    <property type="evidence" value="ECO:0007669"/>
    <property type="project" value="InterPro"/>
</dbReference>
<dbReference type="Gene3D" id="3.40.50.300">
    <property type="entry name" value="P-loop containing nucleotide triphosphate hydrolases"/>
    <property type="match status" value="1"/>
</dbReference>
<dbReference type="InterPro" id="IPR050921">
    <property type="entry name" value="T4SS_GSP_E_ATPase"/>
</dbReference>
<accession>A0A9D1D390</accession>
<comment type="similarity">
    <text evidence="1">Belongs to the GSP E family.</text>
</comment>
<dbReference type="InterPro" id="IPR027417">
    <property type="entry name" value="P-loop_NTPase"/>
</dbReference>
<feature type="domain" description="Bacterial type II secretion system protein E" evidence="2">
    <location>
        <begin position="53"/>
        <end position="324"/>
    </location>
</feature>
<dbReference type="PANTHER" id="PTHR30486">
    <property type="entry name" value="TWITCHING MOTILITY PROTEIN PILT"/>
    <property type="match status" value="1"/>
</dbReference>
<gene>
    <name evidence="3" type="ORF">IAA69_02110</name>
</gene>
<proteinExistence type="inferred from homology"/>
<reference evidence="3" key="1">
    <citation type="submission" date="2020-10" db="EMBL/GenBank/DDBJ databases">
        <authorList>
            <person name="Gilroy R."/>
        </authorList>
    </citation>
    <scope>NUCLEOTIDE SEQUENCE</scope>
    <source>
        <strain evidence="3">ChiGjej1B1-2707</strain>
    </source>
</reference>
<organism evidence="3 4">
    <name type="scientific">Candidatus Aveggerthella stercoripullorum</name>
    <dbReference type="NCBI Taxonomy" id="2840688"/>
    <lineage>
        <taxon>Bacteria</taxon>
        <taxon>Bacillati</taxon>
        <taxon>Actinomycetota</taxon>
        <taxon>Coriobacteriia</taxon>
        <taxon>Eggerthellales</taxon>
        <taxon>Eggerthellaceae</taxon>
        <taxon>Eggerthellaceae incertae sedis</taxon>
        <taxon>Candidatus Aveggerthella</taxon>
    </lineage>
</organism>
<dbReference type="Gene3D" id="3.30.450.380">
    <property type="match status" value="1"/>
</dbReference>
<evidence type="ECO:0000259" key="2">
    <source>
        <dbReference type="Pfam" id="PF00437"/>
    </source>
</evidence>
<dbReference type="Proteomes" id="UP000824261">
    <property type="component" value="Unassembled WGS sequence"/>
</dbReference>
<dbReference type="PANTHER" id="PTHR30486:SF15">
    <property type="entry name" value="TYPE II_IV SECRETION SYSTEM ATPASE"/>
    <property type="match status" value="1"/>
</dbReference>
<dbReference type="SUPFAM" id="SSF52540">
    <property type="entry name" value="P-loop containing nucleoside triphosphate hydrolases"/>
    <property type="match status" value="1"/>
</dbReference>
<name>A0A9D1D390_9ACTN</name>
<comment type="caution">
    <text evidence="3">The sequence shown here is derived from an EMBL/GenBank/DDBJ whole genome shotgun (WGS) entry which is preliminary data.</text>
</comment>
<sequence length="402" mass="44042">MARLLRESPRRAKSEVRSACRAAFAEGWGEGLGSEEREVLVGRLLDSVFGLGPLEGPLEDESVTEIMVNGTSSFFLERDGLLEQQPTPFSEDAQVRALIDRIIGPLGRRIDESSPMVNARLPQGHRVNAVIPPLALDGSVLTIRKFRAKVITVEEMVAAGSLDWRVAQLLVWAVRLRKNVAVTGGTGSGKTTLLNALSCKISPGERIVTIEDSAELRFHEHPHVVRLEARPRNAEGVGEVTIRDLVTNALRMRPDRIVVGECRGAEALDMLQAMNTGHDGSLTTLHANSPAEAVMRLTTMVRYAADLPVDVVEAQIASALDVAVQTARAPDGARYVKEVVLFSFDEERRRCTTACLYERDCVRRTDQWHRAPPWLSDAVVAGVASESEVRTWERACLPSSAA</sequence>
<dbReference type="CDD" id="cd01130">
    <property type="entry name" value="VirB11-like_ATPase"/>
    <property type="match status" value="1"/>
</dbReference>